<reference evidence="3" key="2">
    <citation type="submission" date="2012-11" db="EMBL/GenBank/DDBJ databases">
        <authorList>
            <person name="Kuo A."/>
            <person name="Curtis B.A."/>
            <person name="Tanifuji G."/>
            <person name="Burki F."/>
            <person name="Gruber A."/>
            <person name="Irimia M."/>
            <person name="Maruyama S."/>
            <person name="Arias M.C."/>
            <person name="Ball S.G."/>
            <person name="Gile G.H."/>
            <person name="Hirakawa Y."/>
            <person name="Hopkins J.F."/>
            <person name="Rensing S.A."/>
            <person name="Schmutz J."/>
            <person name="Symeonidi A."/>
            <person name="Elias M."/>
            <person name="Eveleigh R.J."/>
            <person name="Herman E.K."/>
            <person name="Klute M.J."/>
            <person name="Nakayama T."/>
            <person name="Obornik M."/>
            <person name="Reyes-Prieto A."/>
            <person name="Armbrust E.V."/>
            <person name="Aves S.J."/>
            <person name="Beiko R.G."/>
            <person name="Coutinho P."/>
            <person name="Dacks J.B."/>
            <person name="Durnford D.G."/>
            <person name="Fast N.M."/>
            <person name="Green B.R."/>
            <person name="Grisdale C."/>
            <person name="Hempe F."/>
            <person name="Henrissat B."/>
            <person name="Hoppner M.P."/>
            <person name="Ishida K.-I."/>
            <person name="Kim E."/>
            <person name="Koreny L."/>
            <person name="Kroth P.G."/>
            <person name="Liu Y."/>
            <person name="Malik S.-B."/>
            <person name="Maier U.G."/>
            <person name="McRose D."/>
            <person name="Mock T."/>
            <person name="Neilson J.A."/>
            <person name="Onodera N.T."/>
            <person name="Poole A.M."/>
            <person name="Pritham E.J."/>
            <person name="Richards T.A."/>
            <person name="Rocap G."/>
            <person name="Roy S.W."/>
            <person name="Sarai C."/>
            <person name="Schaack S."/>
            <person name="Shirato S."/>
            <person name="Slamovits C.H."/>
            <person name="Spencer D.F."/>
            <person name="Suzuki S."/>
            <person name="Worden A.Z."/>
            <person name="Zauner S."/>
            <person name="Barry K."/>
            <person name="Bell C."/>
            <person name="Bharti A.K."/>
            <person name="Crow J.A."/>
            <person name="Grimwood J."/>
            <person name="Kramer R."/>
            <person name="Lindquist E."/>
            <person name="Lucas S."/>
            <person name="Salamov A."/>
            <person name="McFadden G.I."/>
            <person name="Lane C.E."/>
            <person name="Keeling P.J."/>
            <person name="Gray M.W."/>
            <person name="Grigoriev I.V."/>
            <person name="Archibald J.M."/>
        </authorList>
    </citation>
    <scope>NUCLEOTIDE SEQUENCE</scope>
    <source>
        <strain evidence="3">CCMP2712</strain>
    </source>
</reference>
<dbReference type="HOGENOM" id="CLU_1247434_0_0_1"/>
<reference evidence="2" key="3">
    <citation type="submission" date="2015-06" db="UniProtKB">
        <authorList>
            <consortium name="EnsemblProtists"/>
        </authorList>
    </citation>
    <scope>IDENTIFICATION</scope>
</reference>
<dbReference type="EMBL" id="JH993039">
    <property type="protein sequence ID" value="EKX39430.1"/>
    <property type="molecule type" value="Genomic_DNA"/>
</dbReference>
<reference evidence="1 3" key="1">
    <citation type="journal article" date="2012" name="Nature">
        <title>Algal genomes reveal evolutionary mosaicism and the fate of nucleomorphs.</title>
        <authorList>
            <consortium name="DOE Joint Genome Institute"/>
            <person name="Curtis B.A."/>
            <person name="Tanifuji G."/>
            <person name="Burki F."/>
            <person name="Gruber A."/>
            <person name="Irimia M."/>
            <person name="Maruyama S."/>
            <person name="Arias M.C."/>
            <person name="Ball S.G."/>
            <person name="Gile G.H."/>
            <person name="Hirakawa Y."/>
            <person name="Hopkins J.F."/>
            <person name="Kuo A."/>
            <person name="Rensing S.A."/>
            <person name="Schmutz J."/>
            <person name="Symeonidi A."/>
            <person name="Elias M."/>
            <person name="Eveleigh R.J."/>
            <person name="Herman E.K."/>
            <person name="Klute M.J."/>
            <person name="Nakayama T."/>
            <person name="Obornik M."/>
            <person name="Reyes-Prieto A."/>
            <person name="Armbrust E.V."/>
            <person name="Aves S.J."/>
            <person name="Beiko R.G."/>
            <person name="Coutinho P."/>
            <person name="Dacks J.B."/>
            <person name="Durnford D.G."/>
            <person name="Fast N.M."/>
            <person name="Green B.R."/>
            <person name="Grisdale C.J."/>
            <person name="Hempel F."/>
            <person name="Henrissat B."/>
            <person name="Hoppner M.P."/>
            <person name="Ishida K."/>
            <person name="Kim E."/>
            <person name="Koreny L."/>
            <person name="Kroth P.G."/>
            <person name="Liu Y."/>
            <person name="Malik S.B."/>
            <person name="Maier U.G."/>
            <person name="McRose D."/>
            <person name="Mock T."/>
            <person name="Neilson J.A."/>
            <person name="Onodera N.T."/>
            <person name="Poole A.M."/>
            <person name="Pritham E.J."/>
            <person name="Richards T.A."/>
            <person name="Rocap G."/>
            <person name="Roy S.W."/>
            <person name="Sarai C."/>
            <person name="Schaack S."/>
            <person name="Shirato S."/>
            <person name="Slamovits C.H."/>
            <person name="Spencer D.F."/>
            <person name="Suzuki S."/>
            <person name="Worden A.Z."/>
            <person name="Zauner S."/>
            <person name="Barry K."/>
            <person name="Bell C."/>
            <person name="Bharti A.K."/>
            <person name="Crow J.A."/>
            <person name="Grimwood J."/>
            <person name="Kramer R."/>
            <person name="Lindquist E."/>
            <person name="Lucas S."/>
            <person name="Salamov A."/>
            <person name="McFadden G.I."/>
            <person name="Lane C.E."/>
            <person name="Keeling P.J."/>
            <person name="Gray M.W."/>
            <person name="Grigoriev I.V."/>
            <person name="Archibald J.M."/>
        </authorList>
    </citation>
    <scope>NUCLEOTIDE SEQUENCE</scope>
    <source>
        <strain evidence="1 3">CCMP2712</strain>
    </source>
</reference>
<dbReference type="GeneID" id="17296201"/>
<evidence type="ECO:0000313" key="3">
    <source>
        <dbReference type="Proteomes" id="UP000011087"/>
    </source>
</evidence>
<dbReference type="KEGG" id="gtt:GUITHDRAFT_114389"/>
<evidence type="ECO:0000313" key="1">
    <source>
        <dbReference type="EMBL" id="EKX39430.1"/>
    </source>
</evidence>
<dbReference type="PaxDb" id="55529-EKX39430"/>
<keyword evidence="3" id="KW-1185">Reference proteome</keyword>
<accession>L1IUB3</accession>
<proteinExistence type="predicted"/>
<evidence type="ECO:0000313" key="2">
    <source>
        <dbReference type="EnsemblProtists" id="EKX39430"/>
    </source>
</evidence>
<protein>
    <submittedName>
        <fullName evidence="1 2">Uncharacterized protein</fullName>
    </submittedName>
</protein>
<dbReference type="Proteomes" id="UP000011087">
    <property type="component" value="Unassembled WGS sequence"/>
</dbReference>
<sequence>MDQPAMSAWDHLPEYMSPSTNPLSANPFQTVESASTIRCPLKLSRNADTTRTRKLTADAAVRIFKERVSLEAKSKFAESEVVGKCYGVSPKTVRDIWDRKSWARHTESLVAKHEQVPARQEVRDDTQVQGVACDGPGASSSNHNMEDAMVGAPSPETTASPMPGMHGAQGHCKRLQGTSPTRRGALRHLEEKARQRASSVNAVYVYTVYVYVVPVRQRRFAN</sequence>
<organism evidence="1">
    <name type="scientific">Guillardia theta (strain CCMP2712)</name>
    <name type="common">Cryptophyte</name>
    <dbReference type="NCBI Taxonomy" id="905079"/>
    <lineage>
        <taxon>Eukaryota</taxon>
        <taxon>Cryptophyceae</taxon>
        <taxon>Pyrenomonadales</taxon>
        <taxon>Geminigeraceae</taxon>
        <taxon>Guillardia</taxon>
    </lineage>
</organism>
<dbReference type="AlphaFoldDB" id="L1IUB3"/>
<dbReference type="EnsemblProtists" id="EKX39430">
    <property type="protein sequence ID" value="EKX39430"/>
    <property type="gene ID" value="GUITHDRAFT_114389"/>
</dbReference>
<name>L1IUB3_GUITC</name>
<dbReference type="RefSeq" id="XP_005826410.1">
    <property type="nucleotide sequence ID" value="XM_005826353.1"/>
</dbReference>
<gene>
    <name evidence="1" type="ORF">GUITHDRAFT_114389</name>
</gene>